<reference evidence="2" key="1">
    <citation type="submission" date="2016-05" db="EMBL/GenBank/DDBJ databases">
        <authorList>
            <person name="Lavstsen T."/>
            <person name="Jespersen J.S."/>
        </authorList>
    </citation>
    <scope>NUCLEOTIDE SEQUENCE</scope>
    <source>
        <tissue evidence="2">Brain</tissue>
    </source>
</reference>
<reference evidence="2" key="2">
    <citation type="submission" date="2016-06" db="EMBL/GenBank/DDBJ databases">
        <title>The genome of a short-lived fish provides insights into sex chromosome evolution and the genetic control of aging.</title>
        <authorList>
            <person name="Reichwald K."/>
            <person name="Felder M."/>
            <person name="Petzold A."/>
            <person name="Koch P."/>
            <person name="Groth M."/>
            <person name="Platzer M."/>
        </authorList>
    </citation>
    <scope>NUCLEOTIDE SEQUENCE</scope>
    <source>
        <tissue evidence="2">Brain</tissue>
    </source>
</reference>
<protein>
    <submittedName>
        <fullName evidence="2">Myelin associated glycoprotein</fullName>
    </submittedName>
</protein>
<feature type="compositionally biased region" description="Acidic residues" evidence="1">
    <location>
        <begin position="103"/>
        <end position="114"/>
    </location>
</feature>
<evidence type="ECO:0000313" key="2">
    <source>
        <dbReference type="EMBL" id="SBS45867.1"/>
    </source>
</evidence>
<dbReference type="EMBL" id="HAEJ01005410">
    <property type="protein sequence ID" value="SBS45867.1"/>
    <property type="molecule type" value="Transcribed_RNA"/>
</dbReference>
<dbReference type="AlphaFoldDB" id="A0A1A8UEZ6"/>
<proteinExistence type="predicted"/>
<gene>
    <name evidence="2" type="primary">MAG</name>
</gene>
<sequence>METTMEMMAGQQDPPIYDDQAVYGNNIHIQAGTENQAVAAEKSAPEPNRCPRDVEYANIDFSKLKKRSCRKEREATMTEYAEIKTGVKEQRHASNKEDAEMLGSEEVELVTDDDNGIKQCVSEEQEAQ</sequence>
<feature type="non-terminal residue" evidence="2">
    <location>
        <position position="128"/>
    </location>
</feature>
<organism evidence="2">
    <name type="scientific">Nothobranchius furzeri</name>
    <name type="common">Turquoise killifish</name>
    <dbReference type="NCBI Taxonomy" id="105023"/>
    <lineage>
        <taxon>Eukaryota</taxon>
        <taxon>Metazoa</taxon>
        <taxon>Chordata</taxon>
        <taxon>Craniata</taxon>
        <taxon>Vertebrata</taxon>
        <taxon>Euteleostomi</taxon>
        <taxon>Actinopterygii</taxon>
        <taxon>Neopterygii</taxon>
        <taxon>Teleostei</taxon>
        <taxon>Neoteleostei</taxon>
        <taxon>Acanthomorphata</taxon>
        <taxon>Ovalentaria</taxon>
        <taxon>Atherinomorphae</taxon>
        <taxon>Cyprinodontiformes</taxon>
        <taxon>Nothobranchiidae</taxon>
        <taxon>Nothobranchius</taxon>
    </lineage>
</organism>
<evidence type="ECO:0000256" key="1">
    <source>
        <dbReference type="SAM" id="MobiDB-lite"/>
    </source>
</evidence>
<accession>A0A1A8UEZ6</accession>
<feature type="region of interest" description="Disordered" evidence="1">
    <location>
        <begin position="88"/>
        <end position="128"/>
    </location>
</feature>
<name>A0A1A8UEZ6_NOTFU</name>
<feature type="compositionally biased region" description="Basic and acidic residues" evidence="1">
    <location>
        <begin position="88"/>
        <end position="99"/>
    </location>
</feature>